<sequence>MLRACSRQTPRLCLRNVPSAPVSRRVALPTVRPILGVAQQRFYCPRIPRELMADAKAAYMKEMRSKQQKVAARLAEKQTEGVEYAVPDTVADGLRAHAEARWPLRSEDQLPENWLSSMSDWALLNSLFAPSPVYLMLPQFVLILLRHGLTGWDGIAPSVSLSQHTGNGVEMYSDSDFIFHLQGERYLFSVGEALKIIRLNDGSDTDGMVVGEKPEGVELFDRIVINRDTTARQELFDKGYLPFVPEETTEQQEQTTLEISEAEPEFSPDEKEVLQLKSELDNMMRDLGIEPPNEPAAYEEAMTKAMDMVREKLGGMENMEQFGEEVNKLMKILDRTQEMEAAFSKHSEK</sequence>
<name>A0A0D7AU36_9AGAR</name>
<dbReference type="Proteomes" id="UP000054007">
    <property type="component" value="Unassembled WGS sequence"/>
</dbReference>
<organism evidence="1 2">
    <name type="scientific">Cylindrobasidium torrendii FP15055 ss-10</name>
    <dbReference type="NCBI Taxonomy" id="1314674"/>
    <lineage>
        <taxon>Eukaryota</taxon>
        <taxon>Fungi</taxon>
        <taxon>Dikarya</taxon>
        <taxon>Basidiomycota</taxon>
        <taxon>Agaricomycotina</taxon>
        <taxon>Agaricomycetes</taxon>
        <taxon>Agaricomycetidae</taxon>
        <taxon>Agaricales</taxon>
        <taxon>Marasmiineae</taxon>
        <taxon>Physalacriaceae</taxon>
        <taxon>Cylindrobasidium</taxon>
    </lineage>
</organism>
<dbReference type="STRING" id="1314674.A0A0D7AU36"/>
<keyword evidence="2" id="KW-1185">Reference proteome</keyword>
<protein>
    <submittedName>
        <fullName evidence="1">Uncharacterized protein</fullName>
    </submittedName>
</protein>
<evidence type="ECO:0000313" key="1">
    <source>
        <dbReference type="EMBL" id="KIY61883.1"/>
    </source>
</evidence>
<evidence type="ECO:0000313" key="2">
    <source>
        <dbReference type="Proteomes" id="UP000054007"/>
    </source>
</evidence>
<proteinExistence type="predicted"/>
<reference evidence="1 2" key="1">
    <citation type="journal article" date="2015" name="Fungal Genet. Biol.">
        <title>Evolution of novel wood decay mechanisms in Agaricales revealed by the genome sequences of Fistulina hepatica and Cylindrobasidium torrendii.</title>
        <authorList>
            <person name="Floudas D."/>
            <person name="Held B.W."/>
            <person name="Riley R."/>
            <person name="Nagy L.G."/>
            <person name="Koehler G."/>
            <person name="Ransdell A.S."/>
            <person name="Younus H."/>
            <person name="Chow J."/>
            <person name="Chiniquy J."/>
            <person name="Lipzen A."/>
            <person name="Tritt A."/>
            <person name="Sun H."/>
            <person name="Haridas S."/>
            <person name="LaButti K."/>
            <person name="Ohm R.A."/>
            <person name="Kues U."/>
            <person name="Blanchette R.A."/>
            <person name="Grigoriev I.V."/>
            <person name="Minto R.E."/>
            <person name="Hibbett D.S."/>
        </authorList>
    </citation>
    <scope>NUCLEOTIDE SEQUENCE [LARGE SCALE GENOMIC DNA]</scope>
    <source>
        <strain evidence="1 2">FP15055 ss-10</strain>
    </source>
</reference>
<gene>
    <name evidence="1" type="ORF">CYLTODRAFT_494988</name>
</gene>
<dbReference type="OrthoDB" id="3045818at2759"/>
<dbReference type="EMBL" id="KN880856">
    <property type="protein sequence ID" value="KIY61883.1"/>
    <property type="molecule type" value="Genomic_DNA"/>
</dbReference>
<accession>A0A0D7AU36</accession>
<dbReference type="AlphaFoldDB" id="A0A0D7AU36"/>